<accession>A0A0B0HF60</accession>
<gene>
    <name evidence="3" type="ORF">BOV88_01670</name>
    <name evidence="2" type="ORF">JV46_17710</name>
</gene>
<dbReference type="EMBL" id="MPNX01000001">
    <property type="protein sequence ID" value="OOY36318.1"/>
    <property type="molecule type" value="Genomic_DNA"/>
</dbReference>
<proteinExistence type="predicted"/>
<dbReference type="Proteomes" id="UP000190962">
    <property type="component" value="Unassembled WGS sequence"/>
</dbReference>
<reference evidence="3 5" key="2">
    <citation type="submission" date="2016-11" db="EMBL/GenBank/DDBJ databases">
        <title>Mixed transmission modes and dynamic genome evolution in an obligate animal-bacterial symbiosis.</title>
        <authorList>
            <person name="Russell S.L."/>
            <person name="Corbett-Detig R.B."/>
            <person name="Cavanaugh C.M."/>
        </authorList>
    </citation>
    <scope>NUCLEOTIDE SEQUENCE [LARGE SCALE GENOMIC DNA]</scope>
    <source>
        <strain evidence="3">MA-KB16</strain>
    </source>
</reference>
<dbReference type="Pfam" id="PF13466">
    <property type="entry name" value="STAS_2"/>
    <property type="match status" value="1"/>
</dbReference>
<evidence type="ECO:0000313" key="2">
    <source>
        <dbReference type="EMBL" id="KHF26564.1"/>
    </source>
</evidence>
<comment type="caution">
    <text evidence="2">The sequence shown here is derived from an EMBL/GenBank/DDBJ whole genome shotgun (WGS) entry which is preliminary data.</text>
</comment>
<dbReference type="CDD" id="cd07043">
    <property type="entry name" value="STAS_anti-anti-sigma_factors"/>
    <property type="match status" value="1"/>
</dbReference>
<feature type="domain" description="STAS" evidence="1">
    <location>
        <begin position="1"/>
        <end position="99"/>
    </location>
</feature>
<dbReference type="Gene3D" id="3.30.750.24">
    <property type="entry name" value="STAS domain"/>
    <property type="match status" value="1"/>
</dbReference>
<dbReference type="OrthoDB" id="5297990at2"/>
<name>A0A0B0HF60_SOVGS</name>
<dbReference type="STRING" id="2340.JV46_17710"/>
<dbReference type="Proteomes" id="UP000030856">
    <property type="component" value="Unassembled WGS sequence"/>
</dbReference>
<dbReference type="RefSeq" id="WP_043116356.1">
    <property type="nucleotide sequence ID" value="NZ_JRAA01000001.1"/>
</dbReference>
<sequence>MPAILNSPDGSGRLQLSGQLDFSSVTGLRSSLSPFLKRGSRLEIDFKAVDRTNSAALALLLQWQQDALDRNCRINFVNLPEKLIDIAELHGIKGLLPIS</sequence>
<dbReference type="InterPro" id="IPR058548">
    <property type="entry name" value="MlaB-like_STAS"/>
</dbReference>
<protein>
    <submittedName>
        <fullName evidence="2">NTP binding protein</fullName>
    </submittedName>
</protein>
<evidence type="ECO:0000313" key="4">
    <source>
        <dbReference type="Proteomes" id="UP000030856"/>
    </source>
</evidence>
<evidence type="ECO:0000313" key="5">
    <source>
        <dbReference type="Proteomes" id="UP000190962"/>
    </source>
</evidence>
<evidence type="ECO:0000313" key="3">
    <source>
        <dbReference type="EMBL" id="OOY36318.1"/>
    </source>
</evidence>
<organism evidence="2 4">
    <name type="scientific">Solemya velum gill symbiont</name>
    <dbReference type="NCBI Taxonomy" id="2340"/>
    <lineage>
        <taxon>Bacteria</taxon>
        <taxon>Pseudomonadati</taxon>
        <taxon>Pseudomonadota</taxon>
        <taxon>Gammaproteobacteria</taxon>
        <taxon>sulfur-oxidizing symbionts</taxon>
    </lineage>
</organism>
<evidence type="ECO:0000259" key="1">
    <source>
        <dbReference type="PROSITE" id="PS50801"/>
    </source>
</evidence>
<dbReference type="EMBL" id="JRAA01000001">
    <property type="protein sequence ID" value="KHF26564.1"/>
    <property type="molecule type" value="Genomic_DNA"/>
</dbReference>
<dbReference type="eggNOG" id="COG3113">
    <property type="taxonomic scope" value="Bacteria"/>
</dbReference>
<dbReference type="PROSITE" id="PS50801">
    <property type="entry name" value="STAS"/>
    <property type="match status" value="1"/>
</dbReference>
<dbReference type="SUPFAM" id="SSF52091">
    <property type="entry name" value="SpoIIaa-like"/>
    <property type="match status" value="1"/>
</dbReference>
<dbReference type="InterPro" id="IPR036513">
    <property type="entry name" value="STAS_dom_sf"/>
</dbReference>
<keyword evidence="4" id="KW-1185">Reference proteome</keyword>
<dbReference type="AlphaFoldDB" id="A0A0B0HF60"/>
<dbReference type="InterPro" id="IPR002645">
    <property type="entry name" value="STAS_dom"/>
</dbReference>
<reference evidence="2 4" key="1">
    <citation type="journal article" date="2014" name="BMC Genomics">
        <title>The genome of the intracellular bacterium of the coastal bivalve, Solemya velum: a blueprint for thriving in and out of symbiosis.</title>
        <authorList>
            <person name="Dmytrenko O."/>
            <person name="Russell S.L."/>
            <person name="Loo W.T."/>
            <person name="Fontanez K.M."/>
            <person name="Liao L."/>
            <person name="Roeselers G."/>
            <person name="Sharma R."/>
            <person name="Stewart F.J."/>
            <person name="Newton I.L."/>
            <person name="Woyke T."/>
            <person name="Wu D."/>
            <person name="Lang J.M."/>
            <person name="Eisen J.A."/>
            <person name="Cavanaugh C.M."/>
        </authorList>
    </citation>
    <scope>NUCLEOTIDE SEQUENCE [LARGE SCALE GENOMIC DNA]</scope>
    <source>
        <strain evidence="2 4">WH</strain>
    </source>
</reference>
<dbReference type="GeneID" id="86991248"/>